<dbReference type="EC" id="2.7.13.3" evidence="3"/>
<gene>
    <name evidence="10" type="ORF">RQP53_08110</name>
</gene>
<reference evidence="10" key="1">
    <citation type="submission" date="2023-09" db="EMBL/GenBank/DDBJ databases">
        <title>Paucibacter sp. APW11 Genome sequencing and assembly.</title>
        <authorList>
            <person name="Kim I."/>
        </authorList>
    </citation>
    <scope>NUCLEOTIDE SEQUENCE</scope>
    <source>
        <strain evidence="10">APW11</strain>
    </source>
</reference>
<dbReference type="EMBL" id="JAVXZY010000002">
    <property type="protein sequence ID" value="MDT8999228.1"/>
    <property type="molecule type" value="Genomic_DNA"/>
</dbReference>
<sequence length="645" mass="69290">MSLLRPRPTERLNQLLLRRVLVLTSLQLLLGLLAVWLLLAPELERQAGVAMQTAAESIAKRLIAQVAQADSSVQSAAQLLASGRSGDAQLEQAVLNMVSAQSPAIVSSYLLNSDGIVRAMSSKEAAEAQRQQQIGMDLSRSPVFAMRSRAGGGFSEPYLSTVGERLTVAAVHDAGTSGLMIGELSLAVLSRELGQAAGESGFSAMIIDAQGRVIAHRDALAAQRSVQLSVQQLQELEQETGLKPLRMDERDWLAVSSSVLQARGLGWRLLILQPREALLRPVRQVVIGAIVIGLLMVSVLMAVALGFGRRLAAIASRLADHADELAAGRVLPPKVQGIEEFDRLIEHLDAMAKAVKERELALQQLNAGLEEKVSLRTQSLEQTLAQLKETQDELIHSGKLAALGSLVANVAHELNTPIGNALMAATTVKEGAAQFSENLQAGKLTRSQASSALEHLSEGANIVERNLYRAATLVRSFKQVAVDQTSEQHRPFELATVLKEIATLVSPTLNKTRAELRCSAADEIEMEGYPGPLGQVLTNLVENAALHGLEAGAGVIEVEGRLLDADTVELRVRDHGKGMDEATLQRIFDPFFTTRRQHGGTGLGMTIVHNLVSGILRGQISVQSQPGEGTEFSVRLPRVIAAPEH</sequence>
<evidence type="ECO:0000256" key="2">
    <source>
        <dbReference type="ARBA" id="ARBA00004370"/>
    </source>
</evidence>
<dbReference type="InterPro" id="IPR036097">
    <property type="entry name" value="HisK_dim/P_sf"/>
</dbReference>
<dbReference type="InterPro" id="IPR003661">
    <property type="entry name" value="HisK_dim/P_dom"/>
</dbReference>
<dbReference type="InterPro" id="IPR004358">
    <property type="entry name" value="Sig_transdc_His_kin-like_C"/>
</dbReference>
<dbReference type="CDD" id="cd18773">
    <property type="entry name" value="PDC1_HK_sensor"/>
    <property type="match status" value="1"/>
</dbReference>
<keyword evidence="11" id="KW-1185">Reference proteome</keyword>
<dbReference type="Proteomes" id="UP001246372">
    <property type="component" value="Unassembled WGS sequence"/>
</dbReference>
<dbReference type="CDD" id="cd00082">
    <property type="entry name" value="HisKA"/>
    <property type="match status" value="1"/>
</dbReference>
<dbReference type="InterPro" id="IPR036890">
    <property type="entry name" value="HATPase_C_sf"/>
</dbReference>
<evidence type="ECO:0000256" key="3">
    <source>
        <dbReference type="ARBA" id="ARBA00012438"/>
    </source>
</evidence>
<dbReference type="Gene3D" id="1.10.287.130">
    <property type="match status" value="1"/>
</dbReference>
<evidence type="ECO:0000259" key="9">
    <source>
        <dbReference type="PROSITE" id="PS50885"/>
    </source>
</evidence>
<organism evidence="10 11">
    <name type="scientific">Roseateles aquae</name>
    <dbReference type="NCBI Taxonomy" id="3077235"/>
    <lineage>
        <taxon>Bacteria</taxon>
        <taxon>Pseudomonadati</taxon>
        <taxon>Pseudomonadota</taxon>
        <taxon>Betaproteobacteria</taxon>
        <taxon>Burkholderiales</taxon>
        <taxon>Sphaerotilaceae</taxon>
        <taxon>Roseateles</taxon>
    </lineage>
</organism>
<evidence type="ECO:0000313" key="10">
    <source>
        <dbReference type="EMBL" id="MDT8999228.1"/>
    </source>
</evidence>
<evidence type="ECO:0000313" key="11">
    <source>
        <dbReference type="Proteomes" id="UP001246372"/>
    </source>
</evidence>
<keyword evidence="7" id="KW-1133">Transmembrane helix</keyword>
<keyword evidence="10" id="KW-0067">ATP-binding</keyword>
<protein>
    <recommendedName>
        <fullName evidence="3">histidine kinase</fullName>
        <ecNumber evidence="3">2.7.13.3</ecNumber>
    </recommendedName>
</protein>
<dbReference type="InterPro" id="IPR005467">
    <property type="entry name" value="His_kinase_dom"/>
</dbReference>
<accession>A0ABU3P9H7</accession>
<feature type="transmembrane region" description="Helical" evidence="7">
    <location>
        <begin position="285"/>
        <end position="307"/>
    </location>
</feature>
<feature type="transmembrane region" description="Helical" evidence="7">
    <location>
        <begin position="20"/>
        <end position="39"/>
    </location>
</feature>
<dbReference type="RefSeq" id="WP_315649718.1">
    <property type="nucleotide sequence ID" value="NZ_JAVXZY010000002.1"/>
</dbReference>
<evidence type="ECO:0000256" key="4">
    <source>
        <dbReference type="ARBA" id="ARBA00022553"/>
    </source>
</evidence>
<comment type="catalytic activity">
    <reaction evidence="1">
        <text>ATP + protein L-histidine = ADP + protein N-phospho-L-histidine.</text>
        <dbReference type="EC" id="2.7.13.3"/>
    </reaction>
</comment>
<dbReference type="InterPro" id="IPR003594">
    <property type="entry name" value="HATPase_dom"/>
</dbReference>
<evidence type="ECO:0000256" key="5">
    <source>
        <dbReference type="ARBA" id="ARBA00022679"/>
    </source>
</evidence>
<dbReference type="PRINTS" id="PR00344">
    <property type="entry name" value="BCTRLSENSOR"/>
</dbReference>
<dbReference type="Gene3D" id="3.30.450.20">
    <property type="entry name" value="PAS domain"/>
    <property type="match status" value="1"/>
</dbReference>
<dbReference type="InterPro" id="IPR003660">
    <property type="entry name" value="HAMP_dom"/>
</dbReference>
<keyword evidence="4" id="KW-0597">Phosphoprotein</keyword>
<name>A0ABU3P9H7_9BURK</name>
<keyword evidence="10" id="KW-0547">Nucleotide-binding</keyword>
<dbReference type="Pfam" id="PF02518">
    <property type="entry name" value="HATPase_c"/>
    <property type="match status" value="1"/>
</dbReference>
<keyword evidence="6" id="KW-0418">Kinase</keyword>
<evidence type="ECO:0000256" key="7">
    <source>
        <dbReference type="SAM" id="Phobius"/>
    </source>
</evidence>
<evidence type="ECO:0000256" key="6">
    <source>
        <dbReference type="ARBA" id="ARBA00022777"/>
    </source>
</evidence>
<comment type="subcellular location">
    <subcellularLocation>
        <location evidence="2">Membrane</location>
    </subcellularLocation>
</comment>
<dbReference type="PANTHER" id="PTHR43065">
    <property type="entry name" value="SENSOR HISTIDINE KINASE"/>
    <property type="match status" value="1"/>
</dbReference>
<evidence type="ECO:0000259" key="8">
    <source>
        <dbReference type="PROSITE" id="PS50109"/>
    </source>
</evidence>
<dbReference type="SMART" id="SM00387">
    <property type="entry name" value="HATPase_c"/>
    <property type="match status" value="1"/>
</dbReference>
<dbReference type="PROSITE" id="PS50109">
    <property type="entry name" value="HIS_KIN"/>
    <property type="match status" value="1"/>
</dbReference>
<dbReference type="PANTHER" id="PTHR43065:SF47">
    <property type="match status" value="1"/>
</dbReference>
<proteinExistence type="predicted"/>
<feature type="domain" description="HAMP" evidence="9">
    <location>
        <begin position="309"/>
        <end position="360"/>
    </location>
</feature>
<dbReference type="SUPFAM" id="SSF47384">
    <property type="entry name" value="Homodimeric domain of signal transducing histidine kinase"/>
    <property type="match status" value="1"/>
</dbReference>
<dbReference type="SUPFAM" id="SSF55874">
    <property type="entry name" value="ATPase domain of HSP90 chaperone/DNA topoisomerase II/histidine kinase"/>
    <property type="match status" value="1"/>
</dbReference>
<comment type="caution">
    <text evidence="10">The sequence shown here is derived from an EMBL/GenBank/DDBJ whole genome shotgun (WGS) entry which is preliminary data.</text>
</comment>
<keyword evidence="7" id="KW-0472">Membrane</keyword>
<dbReference type="PROSITE" id="PS50885">
    <property type="entry name" value="HAMP"/>
    <property type="match status" value="1"/>
</dbReference>
<feature type="domain" description="Histidine kinase" evidence="8">
    <location>
        <begin position="409"/>
        <end position="640"/>
    </location>
</feature>
<evidence type="ECO:0000256" key="1">
    <source>
        <dbReference type="ARBA" id="ARBA00000085"/>
    </source>
</evidence>
<keyword evidence="5" id="KW-0808">Transferase</keyword>
<dbReference type="GO" id="GO:0005524">
    <property type="term" value="F:ATP binding"/>
    <property type="evidence" value="ECO:0007669"/>
    <property type="project" value="UniProtKB-KW"/>
</dbReference>
<keyword evidence="7" id="KW-0812">Transmembrane</keyword>
<dbReference type="Gene3D" id="3.30.565.10">
    <property type="entry name" value="Histidine kinase-like ATPase, C-terminal domain"/>
    <property type="match status" value="1"/>
</dbReference>